<feature type="compositionally biased region" description="Basic and acidic residues" evidence="2">
    <location>
        <begin position="45"/>
        <end position="73"/>
    </location>
</feature>
<dbReference type="PANTHER" id="PTHR10806:SF6">
    <property type="entry name" value="SIGNAL PEPTIDASE COMPLEX CATALYTIC SUBUNIT SEC11"/>
    <property type="match status" value="1"/>
</dbReference>
<sequence length="282" mass="32293">MSREPNRKRQRSRRSTSSRRNSRSSSRRYEEDSRYSRRQPYSTRRGYDEESRSTNRRYDEEPRYERRENRPRDSQPNVPPQKTRVIKGIMTLLFYLLTVSILAGAALFTVSKDSDKAFFGYRFYSVLTNSMVSPKGSPHKDGFSAGDIIIVQMINPKQLKVDDIITYNILTTDPKSNAVLTHRIIDIQEDVPNRAEGQYFITKGDANNGEDTPVSVDQVVGKVVYSIPKVGVILGYLRENFFVSLGVLVALFALIISLRYYFSYSPSGDPFEGPPSPSYARR</sequence>
<keyword evidence="5" id="KW-1185">Reference proteome</keyword>
<keyword evidence="3" id="KW-0472">Membrane</keyword>
<evidence type="ECO:0000256" key="3">
    <source>
        <dbReference type="SAM" id="Phobius"/>
    </source>
</evidence>
<evidence type="ECO:0000256" key="1">
    <source>
        <dbReference type="NCBIfam" id="TIGR02228"/>
    </source>
</evidence>
<evidence type="ECO:0000313" key="5">
    <source>
        <dbReference type="Proteomes" id="UP000674938"/>
    </source>
</evidence>
<name>A0A940SXF9_9ENTE</name>
<dbReference type="PANTHER" id="PTHR10806">
    <property type="entry name" value="SIGNAL PEPTIDASE COMPLEX CATALYTIC SUBUNIT SEC11"/>
    <property type="match status" value="1"/>
</dbReference>
<proteinExistence type="predicted"/>
<dbReference type="GO" id="GO:0006465">
    <property type="term" value="P:signal peptide processing"/>
    <property type="evidence" value="ECO:0007669"/>
    <property type="project" value="UniProtKB-UniRule"/>
</dbReference>
<evidence type="ECO:0000313" key="4">
    <source>
        <dbReference type="EMBL" id="MBP1042328.1"/>
    </source>
</evidence>
<dbReference type="NCBIfam" id="TIGR02228">
    <property type="entry name" value="sigpep_I_arch"/>
    <property type="match status" value="1"/>
</dbReference>
<keyword evidence="3" id="KW-0812">Transmembrane</keyword>
<feature type="region of interest" description="Disordered" evidence="2">
    <location>
        <begin position="1"/>
        <end position="82"/>
    </location>
</feature>
<evidence type="ECO:0000256" key="2">
    <source>
        <dbReference type="SAM" id="MobiDB-lite"/>
    </source>
</evidence>
<feature type="transmembrane region" description="Helical" evidence="3">
    <location>
        <begin position="92"/>
        <end position="111"/>
    </location>
</feature>
<keyword evidence="3" id="KW-1133">Transmembrane helix</keyword>
<accession>A0A940SXF9</accession>
<dbReference type="GO" id="GO:0016020">
    <property type="term" value="C:membrane"/>
    <property type="evidence" value="ECO:0007669"/>
    <property type="project" value="UniProtKB-UniRule"/>
</dbReference>
<protein>
    <recommendedName>
        <fullName evidence="1">Signal peptidase I</fullName>
        <ecNumber evidence="1">3.4.21.89</ecNumber>
    </recommendedName>
</protein>
<keyword evidence="4" id="KW-0378">Hydrolase</keyword>
<dbReference type="EC" id="3.4.21.89" evidence="1"/>
<dbReference type="EMBL" id="JAEEGA010000010">
    <property type="protein sequence ID" value="MBP1042328.1"/>
    <property type="molecule type" value="Genomic_DNA"/>
</dbReference>
<feature type="compositionally biased region" description="Basic residues" evidence="2">
    <location>
        <begin position="8"/>
        <end position="26"/>
    </location>
</feature>
<reference evidence="4" key="1">
    <citation type="submission" date="2020-12" db="EMBL/GenBank/DDBJ databases">
        <title>Vagococcus allomyrinae sp. nov. and Enterococcus lavae sp. nov., isolated from the larvae of Allomyrina dichotoma.</title>
        <authorList>
            <person name="Lee S.D."/>
        </authorList>
    </citation>
    <scope>NUCLEOTIDE SEQUENCE</scope>
    <source>
        <strain evidence="4">BWB3-3</strain>
    </source>
</reference>
<dbReference type="RefSeq" id="WP_209529417.1">
    <property type="nucleotide sequence ID" value="NZ_JAEEGA010000010.1"/>
</dbReference>
<dbReference type="Proteomes" id="UP000674938">
    <property type="component" value="Unassembled WGS sequence"/>
</dbReference>
<feature type="transmembrane region" description="Helical" evidence="3">
    <location>
        <begin position="241"/>
        <end position="262"/>
    </location>
</feature>
<dbReference type="GO" id="GO:0004252">
    <property type="term" value="F:serine-type endopeptidase activity"/>
    <property type="evidence" value="ECO:0007669"/>
    <property type="project" value="UniProtKB-UniRule"/>
</dbReference>
<dbReference type="InterPro" id="IPR001733">
    <property type="entry name" value="Peptidase_S26B"/>
</dbReference>
<dbReference type="AlphaFoldDB" id="A0A940SXF9"/>
<gene>
    <name evidence="4" type="ORF">I6N95_15010</name>
</gene>
<organism evidence="4 5">
    <name type="scientific">Vagococcus allomyrinae</name>
    <dbReference type="NCBI Taxonomy" id="2794353"/>
    <lineage>
        <taxon>Bacteria</taxon>
        <taxon>Bacillati</taxon>
        <taxon>Bacillota</taxon>
        <taxon>Bacilli</taxon>
        <taxon>Lactobacillales</taxon>
        <taxon>Enterococcaceae</taxon>
        <taxon>Vagococcus</taxon>
    </lineage>
</organism>
<comment type="caution">
    <text evidence="4">The sequence shown here is derived from an EMBL/GenBank/DDBJ whole genome shotgun (WGS) entry which is preliminary data.</text>
</comment>
<dbReference type="GO" id="GO:0009003">
    <property type="term" value="F:signal peptidase activity"/>
    <property type="evidence" value="ECO:0007669"/>
    <property type="project" value="UniProtKB-EC"/>
</dbReference>